<evidence type="ECO:0000313" key="3">
    <source>
        <dbReference type="Proteomes" id="UP001302329"/>
    </source>
</evidence>
<organism evidence="2 3">
    <name type="scientific">Cyanobium gracile UHCC 0281</name>
    <dbReference type="NCBI Taxonomy" id="3110309"/>
    <lineage>
        <taxon>Bacteria</taxon>
        <taxon>Bacillati</taxon>
        <taxon>Cyanobacteriota</taxon>
        <taxon>Cyanophyceae</taxon>
        <taxon>Synechococcales</taxon>
        <taxon>Prochlorococcaceae</taxon>
        <taxon>Cyanobium</taxon>
    </lineage>
</organism>
<dbReference type="Proteomes" id="UP001302329">
    <property type="component" value="Unassembled WGS sequence"/>
</dbReference>
<protein>
    <submittedName>
        <fullName evidence="2">Uncharacterized protein</fullName>
    </submittedName>
</protein>
<accession>A0ABU5ST70</accession>
<sequence>MQRPSATVISELPSFQSSFERLLARAPGPIFPRARALYLQKYPLEEESQGDFRTFLLEEDIQESPAGAVRIRALALAVVAWGQPCFDANAAAAYLERRWGLRPHDLQEVEGASWFREAGAYGRFRTPAVYERVAPTSLLSSSADPRPPAADPGSGE</sequence>
<proteinExistence type="predicted"/>
<evidence type="ECO:0000256" key="1">
    <source>
        <dbReference type="SAM" id="MobiDB-lite"/>
    </source>
</evidence>
<comment type="caution">
    <text evidence="2">The sequence shown here is derived from an EMBL/GenBank/DDBJ whole genome shotgun (WGS) entry which is preliminary data.</text>
</comment>
<keyword evidence="3" id="KW-1185">Reference proteome</keyword>
<name>A0ABU5ST70_9CYAN</name>
<dbReference type="RefSeq" id="WP_323355792.1">
    <property type="nucleotide sequence ID" value="NZ_JAYGHY010000007.1"/>
</dbReference>
<feature type="region of interest" description="Disordered" evidence="1">
    <location>
        <begin position="136"/>
        <end position="156"/>
    </location>
</feature>
<reference evidence="2 3" key="1">
    <citation type="submission" date="2023-12" db="EMBL/GenBank/DDBJ databases">
        <title>Baltic Sea Cyanobacteria.</title>
        <authorList>
            <person name="Delbaje E."/>
            <person name="Fewer D.P."/>
            <person name="Shishido T.K."/>
        </authorList>
    </citation>
    <scope>NUCLEOTIDE SEQUENCE [LARGE SCALE GENOMIC DNA]</scope>
    <source>
        <strain evidence="2 3">UHCC 0281</strain>
    </source>
</reference>
<dbReference type="EMBL" id="JAYGHY010000007">
    <property type="protein sequence ID" value="MEA5441673.1"/>
    <property type="molecule type" value="Genomic_DNA"/>
</dbReference>
<gene>
    <name evidence="2" type="ORF">VB739_03810</name>
</gene>
<evidence type="ECO:0000313" key="2">
    <source>
        <dbReference type="EMBL" id="MEA5441673.1"/>
    </source>
</evidence>